<dbReference type="PANTHER" id="PTHR33525">
    <property type="match status" value="1"/>
</dbReference>
<dbReference type="InterPro" id="IPR018490">
    <property type="entry name" value="cNMP-bd_dom_sf"/>
</dbReference>
<feature type="region of interest" description="Disordered" evidence="1">
    <location>
        <begin position="11"/>
        <end position="43"/>
    </location>
</feature>
<dbReference type="RefSeq" id="WP_349432459.1">
    <property type="nucleotide sequence ID" value="NZ_CP157743.1"/>
</dbReference>
<dbReference type="KEGG" id="mech:Q9L42_007260"/>
<dbReference type="PROSITE" id="PS50042">
    <property type="entry name" value="CNMP_BINDING_3"/>
    <property type="match status" value="1"/>
</dbReference>
<feature type="domain" description="HDOD" evidence="3">
    <location>
        <begin position="191"/>
        <end position="377"/>
    </location>
</feature>
<dbReference type="InterPro" id="IPR013976">
    <property type="entry name" value="HDOD"/>
</dbReference>
<evidence type="ECO:0000259" key="2">
    <source>
        <dbReference type="PROSITE" id="PS50042"/>
    </source>
</evidence>
<dbReference type="Gene3D" id="1.10.3210.10">
    <property type="entry name" value="Hypothetical protein af1432"/>
    <property type="match status" value="1"/>
</dbReference>
<evidence type="ECO:0000256" key="1">
    <source>
        <dbReference type="SAM" id="MobiDB-lite"/>
    </source>
</evidence>
<keyword evidence="5" id="KW-1185">Reference proteome</keyword>
<dbReference type="InterPro" id="IPR052340">
    <property type="entry name" value="RNase_Y/CdgJ"/>
</dbReference>
<feature type="domain" description="Cyclic nucleotide-binding" evidence="2">
    <location>
        <begin position="73"/>
        <end position="142"/>
    </location>
</feature>
<dbReference type="Pfam" id="PF08668">
    <property type="entry name" value="HDOD"/>
    <property type="match status" value="1"/>
</dbReference>
<dbReference type="PROSITE" id="PS51833">
    <property type="entry name" value="HDOD"/>
    <property type="match status" value="1"/>
</dbReference>
<dbReference type="PANTHER" id="PTHR33525:SF3">
    <property type="entry name" value="RIBONUCLEASE Y"/>
    <property type="match status" value="1"/>
</dbReference>
<dbReference type="AlphaFoldDB" id="A0AAU7NYA1"/>
<evidence type="ECO:0000313" key="5">
    <source>
        <dbReference type="Proteomes" id="UP001225378"/>
    </source>
</evidence>
<reference evidence="4 5" key="1">
    <citation type="journal article" date="2024" name="Microbiology">
        <title>Methylomarinum rosea sp. nov., a novel halophilic methanotrophic bacterium from the hypersaline Lake Elton.</title>
        <authorList>
            <person name="Suleimanov R.Z."/>
            <person name="Oshkin I.Y."/>
            <person name="Danilova O.V."/>
            <person name="Suzina N.E."/>
            <person name="Dedysh S.N."/>
        </authorList>
    </citation>
    <scope>NUCLEOTIDE SEQUENCE [LARGE SCALE GENOMIC DNA]</scope>
    <source>
        <strain evidence="4 5">Ch1-1</strain>
    </source>
</reference>
<proteinExistence type="predicted"/>
<dbReference type="Gene3D" id="2.60.120.10">
    <property type="entry name" value="Jelly Rolls"/>
    <property type="match status" value="1"/>
</dbReference>
<accession>A0AAU7NYA1</accession>
<dbReference type="InterPro" id="IPR014710">
    <property type="entry name" value="RmlC-like_jellyroll"/>
</dbReference>
<evidence type="ECO:0000259" key="3">
    <source>
        <dbReference type="PROSITE" id="PS51833"/>
    </source>
</evidence>
<dbReference type="Proteomes" id="UP001225378">
    <property type="component" value="Chromosome"/>
</dbReference>
<dbReference type="SUPFAM" id="SSF51206">
    <property type="entry name" value="cAMP-binding domain-like"/>
    <property type="match status" value="1"/>
</dbReference>
<name>A0AAU7NYA1_9GAMM</name>
<protein>
    <submittedName>
        <fullName evidence="4">HDOD domain-containing protein</fullName>
    </submittedName>
</protein>
<gene>
    <name evidence="4" type="ORF">Q9L42_007260</name>
</gene>
<dbReference type="EMBL" id="CP157743">
    <property type="protein sequence ID" value="XBS21914.1"/>
    <property type="molecule type" value="Genomic_DNA"/>
</dbReference>
<dbReference type="SUPFAM" id="SSF109604">
    <property type="entry name" value="HD-domain/PDEase-like"/>
    <property type="match status" value="1"/>
</dbReference>
<sequence length="449" mass="49806">MNWFNRFFSRASTPNKQQRGDARSAQGGAEKSLSQPLPGEREKQDLGRLKQFVPLRELEDSVVAGLPQSTLIFGEGALIFNRGDNTDHVYYLLEGRIAMQPDSVSCYEVSADSTRAHLPLNSGHVCGATARALTEVKILLISVELNRLWSKKSQQDIDCVELVDIELPEAIDDNRFFTSFCQAYRENNLQLPSLPNVAFKLKQAMQQDIGIDEAVHIIQIDPPIVTKLIQVANSPLYAPVSPIGNCHDAVTRLGLAATRNLVMGISLKQLFNCKDKPLMKAMQQLWQNSLHLSSLSFVLAAESAKINPEDALLAGLISDIGVIPLLRFAEQYPDQYPDVSDLENAIPYLRAPVGALMLHTLGFSEQLCDIPHHAENWLYDSGDSLTLADIVILAKLHHYIGTTRAKDLPYLNSVPAYAKLKDGELDPDFSLTILHKAQQRIHSAMHILA</sequence>
<evidence type="ECO:0000313" key="4">
    <source>
        <dbReference type="EMBL" id="XBS21914.1"/>
    </source>
</evidence>
<organism evidence="4 5">
    <name type="scientific">Methylomarinum roseum</name>
    <dbReference type="NCBI Taxonomy" id="3067653"/>
    <lineage>
        <taxon>Bacteria</taxon>
        <taxon>Pseudomonadati</taxon>
        <taxon>Pseudomonadota</taxon>
        <taxon>Gammaproteobacteria</taxon>
        <taxon>Methylococcales</taxon>
        <taxon>Methylococcaceae</taxon>
        <taxon>Methylomarinum</taxon>
    </lineage>
</organism>
<dbReference type="InterPro" id="IPR000595">
    <property type="entry name" value="cNMP-bd_dom"/>
</dbReference>